<sequence length="314" mass="34920">MENFYRHIENLLSQHDYVVVPNLGGFIVQMQSARILSDRITPPHATIGFNALMNNSDGLLAIEVSRSEQISYRKAVEYIEGKVELINDQLKANGSVVIGDLGILQKNNQGSLTFNPIYKSGFLPQNLGLSDLYIASREVRQTKESANRIIVFPSSKLLKYAAAAVIVVGVLVASPHINDVSNSTNYASLASLSFVNSFDGNEDQSLEVKVAESKPAEVINTERPAIAEQVKVIENKVEIGNYHVIVASVPDRSSAQRLCDELVHEKFTEARVLPSSRTYRVAIQSFKSKEEADEFVQNLRKSDEKYESAWIFNN</sequence>
<protein>
    <submittedName>
        <fullName evidence="2">Sporulation domain-containing protein</fullName>
    </submittedName>
</protein>
<dbReference type="eggNOG" id="COG3087">
    <property type="taxonomic scope" value="Bacteria"/>
</dbReference>
<dbReference type="EMBL" id="CP002345">
    <property type="protein sequence ID" value="ADQ79442.1"/>
    <property type="molecule type" value="Genomic_DNA"/>
</dbReference>
<dbReference type="AlphaFoldDB" id="E4T3Z8"/>
<dbReference type="InterPro" id="IPR041268">
    <property type="entry name" value="HU-CCDC81_bac_2"/>
</dbReference>
<dbReference type="Pfam" id="PF05036">
    <property type="entry name" value="SPOR"/>
    <property type="match status" value="1"/>
</dbReference>
<dbReference type="Gene3D" id="3.30.70.1070">
    <property type="entry name" value="Sporulation related repeat"/>
    <property type="match status" value="1"/>
</dbReference>
<accession>E4T3Z8</accession>
<dbReference type="Pfam" id="PF18175">
    <property type="entry name" value="HU-CCDC81_bac_2"/>
    <property type="match status" value="1"/>
</dbReference>
<dbReference type="KEGG" id="ppn:Palpr_1295"/>
<dbReference type="HOGENOM" id="CLU_061747_1_0_10"/>
<dbReference type="STRING" id="694427.Palpr_1295"/>
<dbReference type="InterPro" id="IPR040495">
    <property type="entry name" value="HU-CCDC81_bac_1"/>
</dbReference>
<dbReference type="RefSeq" id="WP_013444811.1">
    <property type="nucleotide sequence ID" value="NC_014734.1"/>
</dbReference>
<reference evidence="2 3" key="2">
    <citation type="journal article" date="2011" name="Stand. Genomic Sci.">
        <title>Complete genome sequence of Paludibacter propionicigenes type strain (WB4).</title>
        <authorList>
            <person name="Gronow S."/>
            <person name="Munk C."/>
            <person name="Lapidus A."/>
            <person name="Nolan M."/>
            <person name="Lucas S."/>
            <person name="Hammon N."/>
            <person name="Deshpande S."/>
            <person name="Cheng J.F."/>
            <person name="Tapia R."/>
            <person name="Han C."/>
            <person name="Goodwin L."/>
            <person name="Pitluck S."/>
            <person name="Liolios K."/>
            <person name="Ivanova N."/>
            <person name="Mavromatis K."/>
            <person name="Mikhailova N."/>
            <person name="Pati A."/>
            <person name="Chen A."/>
            <person name="Palaniappan K."/>
            <person name="Land M."/>
            <person name="Hauser L."/>
            <person name="Chang Y.J."/>
            <person name="Jeffries C.D."/>
            <person name="Brambilla E."/>
            <person name="Rohde M."/>
            <person name="Goker M."/>
            <person name="Detter J.C."/>
            <person name="Woyke T."/>
            <person name="Bristow J."/>
            <person name="Eisen J.A."/>
            <person name="Markowitz V."/>
            <person name="Hugenholtz P."/>
            <person name="Kyrpides N.C."/>
            <person name="Klenk H.P."/>
        </authorList>
    </citation>
    <scope>NUCLEOTIDE SEQUENCE [LARGE SCALE GENOMIC DNA]</scope>
    <source>
        <strain evidence="3">DSM 17365 / JCM 13257 / WB4</strain>
    </source>
</reference>
<reference key="1">
    <citation type="submission" date="2010-11" db="EMBL/GenBank/DDBJ databases">
        <title>The complete genome of Paludibacter propionicigenes DSM 17365.</title>
        <authorList>
            <consortium name="US DOE Joint Genome Institute (JGI-PGF)"/>
            <person name="Lucas S."/>
            <person name="Copeland A."/>
            <person name="Lapidus A."/>
            <person name="Bruce D."/>
            <person name="Goodwin L."/>
            <person name="Pitluck S."/>
            <person name="Kyrpides N."/>
            <person name="Mavromatis K."/>
            <person name="Ivanova N."/>
            <person name="Munk A.C."/>
            <person name="Brettin T."/>
            <person name="Detter J.C."/>
            <person name="Han C."/>
            <person name="Tapia R."/>
            <person name="Land M."/>
            <person name="Hauser L."/>
            <person name="Markowitz V."/>
            <person name="Cheng J.-F."/>
            <person name="Hugenholtz P."/>
            <person name="Woyke T."/>
            <person name="Wu D."/>
            <person name="Gronow S."/>
            <person name="Wellnitz S."/>
            <person name="Brambilla E."/>
            <person name="Klenk H.-P."/>
            <person name="Eisen J.A."/>
        </authorList>
    </citation>
    <scope>NUCLEOTIDE SEQUENCE</scope>
    <source>
        <strain>WB4</strain>
    </source>
</reference>
<evidence type="ECO:0000313" key="3">
    <source>
        <dbReference type="Proteomes" id="UP000008718"/>
    </source>
</evidence>
<gene>
    <name evidence="2" type="ordered locus">Palpr_1295</name>
</gene>
<evidence type="ECO:0000259" key="1">
    <source>
        <dbReference type="PROSITE" id="PS51724"/>
    </source>
</evidence>
<keyword evidence="3" id="KW-1185">Reference proteome</keyword>
<dbReference type="SUPFAM" id="SSF110997">
    <property type="entry name" value="Sporulation related repeat"/>
    <property type="match status" value="1"/>
</dbReference>
<name>E4T3Z8_PALPW</name>
<dbReference type="OrthoDB" id="653949at2"/>
<organism evidence="2 3">
    <name type="scientific">Paludibacter propionicigenes (strain DSM 17365 / JCM 13257 / WB4)</name>
    <dbReference type="NCBI Taxonomy" id="694427"/>
    <lineage>
        <taxon>Bacteria</taxon>
        <taxon>Pseudomonadati</taxon>
        <taxon>Bacteroidota</taxon>
        <taxon>Bacteroidia</taxon>
        <taxon>Bacteroidales</taxon>
        <taxon>Paludibacteraceae</taxon>
        <taxon>Paludibacter</taxon>
    </lineage>
</organism>
<dbReference type="PROSITE" id="PS51724">
    <property type="entry name" value="SPOR"/>
    <property type="match status" value="1"/>
</dbReference>
<dbReference type="InterPro" id="IPR036680">
    <property type="entry name" value="SPOR-like_sf"/>
</dbReference>
<feature type="domain" description="SPOR" evidence="1">
    <location>
        <begin position="236"/>
        <end position="313"/>
    </location>
</feature>
<proteinExistence type="predicted"/>
<dbReference type="InterPro" id="IPR007730">
    <property type="entry name" value="SPOR-like_dom"/>
</dbReference>
<dbReference type="GO" id="GO:0042834">
    <property type="term" value="F:peptidoglycan binding"/>
    <property type="evidence" value="ECO:0007669"/>
    <property type="project" value="InterPro"/>
</dbReference>
<evidence type="ECO:0000313" key="2">
    <source>
        <dbReference type="EMBL" id="ADQ79442.1"/>
    </source>
</evidence>
<dbReference type="Pfam" id="PF18174">
    <property type="entry name" value="HU-CCDC81_bac_1"/>
    <property type="match status" value="1"/>
</dbReference>
<dbReference type="Proteomes" id="UP000008718">
    <property type="component" value="Chromosome"/>
</dbReference>